<gene>
    <name evidence="2" type="ORF">CCUS01_12481</name>
</gene>
<keyword evidence="1" id="KW-1133">Transmembrane helix</keyword>
<feature type="transmembrane region" description="Helical" evidence="1">
    <location>
        <begin position="30"/>
        <end position="49"/>
    </location>
</feature>
<keyword evidence="3" id="KW-1185">Reference proteome</keyword>
<keyword evidence="1" id="KW-0812">Transmembrane</keyword>
<reference evidence="2" key="1">
    <citation type="submission" date="2016-11" db="EMBL/GenBank/DDBJ databases">
        <title>The genome sequence of Colletotrichum cuscutae.</title>
        <authorList>
            <person name="Baroncelli R."/>
        </authorList>
    </citation>
    <scope>NUCLEOTIDE SEQUENCE</scope>
    <source>
        <strain evidence="2">IMI 304802</strain>
    </source>
</reference>
<dbReference type="EMBL" id="MPDP01000321">
    <property type="protein sequence ID" value="KAK1445527.1"/>
    <property type="molecule type" value="Genomic_DNA"/>
</dbReference>
<evidence type="ECO:0000313" key="2">
    <source>
        <dbReference type="EMBL" id="KAK1445527.1"/>
    </source>
</evidence>
<organism evidence="2 3">
    <name type="scientific">Colletotrichum cuscutae</name>
    <dbReference type="NCBI Taxonomy" id="1209917"/>
    <lineage>
        <taxon>Eukaryota</taxon>
        <taxon>Fungi</taxon>
        <taxon>Dikarya</taxon>
        <taxon>Ascomycota</taxon>
        <taxon>Pezizomycotina</taxon>
        <taxon>Sordariomycetes</taxon>
        <taxon>Hypocreomycetidae</taxon>
        <taxon>Glomerellales</taxon>
        <taxon>Glomerellaceae</taxon>
        <taxon>Colletotrichum</taxon>
        <taxon>Colletotrichum acutatum species complex</taxon>
    </lineage>
</organism>
<evidence type="ECO:0000313" key="3">
    <source>
        <dbReference type="Proteomes" id="UP001239213"/>
    </source>
</evidence>
<sequence length="88" mass="10190">MEDLFRVLSSRQEDDSPSISDFNTAQQRAFGVNGSLIIVIVFVMGVRLYTRFSITKSIGADDFMMICRNREYHTYSFQCIELYFRGAI</sequence>
<comment type="caution">
    <text evidence="2">The sequence shown here is derived from an EMBL/GenBank/DDBJ whole genome shotgun (WGS) entry which is preliminary data.</text>
</comment>
<accession>A0AAI9TU16</accession>
<dbReference type="AlphaFoldDB" id="A0AAI9TU16"/>
<protein>
    <submittedName>
        <fullName evidence="2">Uncharacterized protein</fullName>
    </submittedName>
</protein>
<name>A0AAI9TU16_9PEZI</name>
<proteinExistence type="predicted"/>
<dbReference type="Proteomes" id="UP001239213">
    <property type="component" value="Unassembled WGS sequence"/>
</dbReference>
<evidence type="ECO:0000256" key="1">
    <source>
        <dbReference type="SAM" id="Phobius"/>
    </source>
</evidence>
<keyword evidence="1" id="KW-0472">Membrane</keyword>